<name>A0A9P7VAM3_9ASCO</name>
<evidence type="ECO:0000313" key="1">
    <source>
        <dbReference type="EMBL" id="KAG7194091.1"/>
    </source>
</evidence>
<proteinExistence type="predicted"/>
<reference evidence="1" key="1">
    <citation type="submission" date="2021-03" db="EMBL/GenBank/DDBJ databases">
        <authorList>
            <person name="Palmer J.M."/>
        </authorList>
    </citation>
    <scope>NUCLEOTIDE SEQUENCE</scope>
    <source>
        <strain evidence="1">ARV_011</strain>
    </source>
</reference>
<keyword evidence="2" id="KW-1185">Reference proteome</keyword>
<sequence>MFFIEFNSYDYKELSLLTDRKLFYDQLNLCSISLVRGLNAGQLVMATVKKLLRKYNSGIDATVIGLKIE</sequence>
<protein>
    <submittedName>
        <fullName evidence="1">Uncharacterized protein</fullName>
    </submittedName>
</protein>
<dbReference type="GeneID" id="66118173"/>
<evidence type="ECO:0000313" key="2">
    <source>
        <dbReference type="Proteomes" id="UP000790833"/>
    </source>
</evidence>
<gene>
    <name evidence="1" type="ORF">KQ657_004799</name>
</gene>
<dbReference type="RefSeq" id="XP_043049638.1">
    <property type="nucleotide sequence ID" value="XM_043195465.1"/>
</dbReference>
<dbReference type="AlphaFoldDB" id="A0A9P7VAM3"/>
<accession>A0A9P7VAM3</accession>
<dbReference type="Proteomes" id="UP000790833">
    <property type="component" value="Unassembled WGS sequence"/>
</dbReference>
<organism evidence="1 2">
    <name type="scientific">Scheffersomyces spartinae</name>
    <dbReference type="NCBI Taxonomy" id="45513"/>
    <lineage>
        <taxon>Eukaryota</taxon>
        <taxon>Fungi</taxon>
        <taxon>Dikarya</taxon>
        <taxon>Ascomycota</taxon>
        <taxon>Saccharomycotina</taxon>
        <taxon>Pichiomycetes</taxon>
        <taxon>Debaryomycetaceae</taxon>
        <taxon>Scheffersomyces</taxon>
    </lineage>
</organism>
<dbReference type="EMBL" id="JAHMUF010000008">
    <property type="protein sequence ID" value="KAG7194091.1"/>
    <property type="molecule type" value="Genomic_DNA"/>
</dbReference>
<comment type="caution">
    <text evidence="1">The sequence shown here is derived from an EMBL/GenBank/DDBJ whole genome shotgun (WGS) entry which is preliminary data.</text>
</comment>